<evidence type="ECO:0000313" key="1">
    <source>
        <dbReference type="EMBL" id="GIY74318.1"/>
    </source>
</evidence>
<comment type="caution">
    <text evidence="1">The sequence shown here is derived from an EMBL/GenBank/DDBJ whole genome shotgun (WGS) entry which is preliminary data.</text>
</comment>
<organism evidence="1 2">
    <name type="scientific">Caerostris darwini</name>
    <dbReference type="NCBI Taxonomy" id="1538125"/>
    <lineage>
        <taxon>Eukaryota</taxon>
        <taxon>Metazoa</taxon>
        <taxon>Ecdysozoa</taxon>
        <taxon>Arthropoda</taxon>
        <taxon>Chelicerata</taxon>
        <taxon>Arachnida</taxon>
        <taxon>Araneae</taxon>
        <taxon>Araneomorphae</taxon>
        <taxon>Entelegynae</taxon>
        <taxon>Araneoidea</taxon>
        <taxon>Araneidae</taxon>
        <taxon>Caerostris</taxon>
    </lineage>
</organism>
<sequence length="100" mass="11373">MLHSCFHIEVISFSIAKHSQLETPTQQHRKLVTIRFSLFIGQKISHLDVKETAGKLIASTASRLWVVRETKITLRVSTTSFGSMRPSLNRWEVAGIIIKK</sequence>
<dbReference type="Proteomes" id="UP001054837">
    <property type="component" value="Unassembled WGS sequence"/>
</dbReference>
<accession>A0AAV4VW19</accession>
<keyword evidence="2" id="KW-1185">Reference proteome</keyword>
<proteinExistence type="predicted"/>
<reference evidence="1 2" key="1">
    <citation type="submission" date="2021-06" db="EMBL/GenBank/DDBJ databases">
        <title>Caerostris darwini draft genome.</title>
        <authorList>
            <person name="Kono N."/>
            <person name="Arakawa K."/>
        </authorList>
    </citation>
    <scope>NUCLEOTIDE SEQUENCE [LARGE SCALE GENOMIC DNA]</scope>
</reference>
<name>A0AAV4VW19_9ARAC</name>
<protein>
    <submittedName>
        <fullName evidence="1">Uncharacterized protein</fullName>
    </submittedName>
</protein>
<gene>
    <name evidence="1" type="ORF">CDAR_30451</name>
</gene>
<evidence type="ECO:0000313" key="2">
    <source>
        <dbReference type="Proteomes" id="UP001054837"/>
    </source>
</evidence>
<dbReference type="AlphaFoldDB" id="A0AAV4VW19"/>
<dbReference type="EMBL" id="BPLQ01013731">
    <property type="protein sequence ID" value="GIY74318.1"/>
    <property type="molecule type" value="Genomic_DNA"/>
</dbReference>